<accession>A0AAU8ACE4</accession>
<dbReference type="CDD" id="cd07779">
    <property type="entry name" value="ASKHA_NBD_FGGY_YgcE-like"/>
    <property type="match status" value="1"/>
</dbReference>
<keyword evidence="3 4" id="KW-0418">Kinase</keyword>
<dbReference type="EMBL" id="CP117826">
    <property type="protein sequence ID" value="XCC63555.1"/>
    <property type="molecule type" value="Genomic_DNA"/>
</dbReference>
<organism evidence="7">
    <name type="scientific">Christensenella massiliensis</name>
    <dbReference type="NCBI Taxonomy" id="1805714"/>
    <lineage>
        <taxon>Bacteria</taxon>
        <taxon>Bacillati</taxon>
        <taxon>Bacillota</taxon>
        <taxon>Clostridia</taxon>
        <taxon>Christensenellales</taxon>
        <taxon>Christensenellaceae</taxon>
        <taxon>Christensenella</taxon>
    </lineage>
</organism>
<evidence type="ECO:0000259" key="6">
    <source>
        <dbReference type="Pfam" id="PF02782"/>
    </source>
</evidence>
<dbReference type="AlphaFoldDB" id="A0AAU8ACE4"/>
<evidence type="ECO:0000256" key="4">
    <source>
        <dbReference type="RuleBase" id="RU003733"/>
    </source>
</evidence>
<evidence type="ECO:0000256" key="3">
    <source>
        <dbReference type="ARBA" id="ARBA00022777"/>
    </source>
</evidence>
<dbReference type="Gene3D" id="3.30.420.40">
    <property type="match status" value="2"/>
</dbReference>
<reference evidence="7" key="1">
    <citation type="submission" date="2023-02" db="EMBL/GenBank/DDBJ databases">
        <title>Gut commensal Christensenella minuta modulates host metabolism via a new class of secondary bile acids.</title>
        <authorList>
            <person name="Liu C."/>
        </authorList>
    </citation>
    <scope>NUCLEOTIDE SEQUENCE</scope>
    <source>
        <strain evidence="7">CA70</strain>
    </source>
</reference>
<feature type="domain" description="Carbohydrate kinase FGGY N-terminal" evidence="5">
    <location>
        <begin position="4"/>
        <end position="246"/>
    </location>
</feature>
<dbReference type="InterPro" id="IPR018483">
    <property type="entry name" value="Carb_kinase_FGGY_CS"/>
</dbReference>
<keyword evidence="2 4" id="KW-0808">Transferase</keyword>
<evidence type="ECO:0000256" key="2">
    <source>
        <dbReference type="ARBA" id="ARBA00022679"/>
    </source>
</evidence>
<proteinExistence type="inferred from homology"/>
<dbReference type="RefSeq" id="WP_079546626.1">
    <property type="nucleotide sequence ID" value="NZ_CP117826.1"/>
</dbReference>
<dbReference type="SUPFAM" id="SSF53067">
    <property type="entry name" value="Actin-like ATPase domain"/>
    <property type="match status" value="2"/>
</dbReference>
<dbReference type="PROSITE" id="PS00445">
    <property type="entry name" value="FGGY_KINASES_2"/>
    <property type="match status" value="1"/>
</dbReference>
<evidence type="ECO:0000256" key="1">
    <source>
        <dbReference type="ARBA" id="ARBA00009156"/>
    </source>
</evidence>
<dbReference type="GO" id="GO:0016301">
    <property type="term" value="F:kinase activity"/>
    <property type="evidence" value="ECO:0007669"/>
    <property type="project" value="UniProtKB-KW"/>
</dbReference>
<gene>
    <name evidence="7" type="ORF">PUP29_06690</name>
</gene>
<dbReference type="InterPro" id="IPR018485">
    <property type="entry name" value="FGGY_C"/>
</dbReference>
<protein>
    <submittedName>
        <fullName evidence="7">FGGY family carbohydrate kinase</fullName>
    </submittedName>
</protein>
<dbReference type="InterPro" id="IPR000577">
    <property type="entry name" value="Carb_kinase_FGGY"/>
</dbReference>
<dbReference type="Pfam" id="PF02782">
    <property type="entry name" value="FGGY_C"/>
    <property type="match status" value="1"/>
</dbReference>
<comment type="similarity">
    <text evidence="1 4">Belongs to the FGGY kinase family.</text>
</comment>
<dbReference type="PIRSF" id="PIRSF000538">
    <property type="entry name" value="GlpK"/>
    <property type="match status" value="1"/>
</dbReference>
<dbReference type="GO" id="GO:0005975">
    <property type="term" value="P:carbohydrate metabolic process"/>
    <property type="evidence" value="ECO:0007669"/>
    <property type="project" value="InterPro"/>
</dbReference>
<dbReference type="Pfam" id="PF00370">
    <property type="entry name" value="FGGY_N"/>
    <property type="match status" value="1"/>
</dbReference>
<evidence type="ECO:0000313" key="7">
    <source>
        <dbReference type="EMBL" id="XCC63555.1"/>
    </source>
</evidence>
<dbReference type="PANTHER" id="PTHR43095:SF5">
    <property type="entry name" value="XYLULOSE KINASE"/>
    <property type="match status" value="1"/>
</dbReference>
<sequence length="484" mass="52689">MQKYIIGIDLGTTTVKAALFDETGRLLRMCRNEEELILTGNGFIEQDPAAWYEKVCGLLKELTEEIKREKIAGIGISSQGISFVPVDEALRPLGNAICWLDSRAEREAQILAARVGDRTITRITGKQNSGVYLLPKLMWLKENDPQIYRAAHRFLMPMDYAAARLTGNTVTDPTMAAGSMAYDIFGRCWSKKLLAAAEVEENVFPDIRETGRSAGQLTKEAAVDLGFPIGIPVLCAGQDQKTAAYGAGLSAHAGTVSLGTAGAIELMTDALDMEQTSGLTPCPYIGKERWVLEGCINTAGAAVKWVKNTLFSDVSYEKLNQMCERATAGSGGVYFLPFLSTPGTPHGRKKIEGRYTGLTLGTGRAELARAMYEGIAYELKLNLKAAETVGVRPDWLWIFGGGSKSEAFCQIIADITGMCVKTFESEELCSVGAARLTAEYCGLNGERFAKGAAPCRAEYRPIPEKQAIYRSLFGEYQNKLMKGV</sequence>
<dbReference type="InterPro" id="IPR043129">
    <property type="entry name" value="ATPase_NBD"/>
</dbReference>
<name>A0AAU8ACE4_9FIRM</name>
<evidence type="ECO:0000259" key="5">
    <source>
        <dbReference type="Pfam" id="PF00370"/>
    </source>
</evidence>
<dbReference type="InterPro" id="IPR050406">
    <property type="entry name" value="FGGY_Carb_Kinase"/>
</dbReference>
<feature type="domain" description="Carbohydrate kinase FGGY C-terminal" evidence="6">
    <location>
        <begin position="256"/>
        <end position="438"/>
    </location>
</feature>
<dbReference type="InterPro" id="IPR018484">
    <property type="entry name" value="FGGY_N"/>
</dbReference>
<dbReference type="GO" id="GO:0016773">
    <property type="term" value="F:phosphotransferase activity, alcohol group as acceptor"/>
    <property type="evidence" value="ECO:0007669"/>
    <property type="project" value="InterPro"/>
</dbReference>
<dbReference type="PANTHER" id="PTHR43095">
    <property type="entry name" value="SUGAR KINASE"/>
    <property type="match status" value="1"/>
</dbReference>